<evidence type="ECO:0000256" key="9">
    <source>
        <dbReference type="ARBA" id="ARBA00004653"/>
    </source>
</evidence>
<dbReference type="GO" id="GO:0005524">
    <property type="term" value="F:ATP binding"/>
    <property type="evidence" value="ECO:0007669"/>
    <property type="project" value="UniProtKB-KW"/>
</dbReference>
<keyword evidence="24" id="KW-0496">Mitochondrion</keyword>
<dbReference type="InterPro" id="IPR003593">
    <property type="entry name" value="AAA+_ATPase"/>
</dbReference>
<dbReference type="PROSITE" id="PS50893">
    <property type="entry name" value="ABC_TRANSPORTER_2"/>
    <property type="match status" value="1"/>
</dbReference>
<dbReference type="InterPro" id="IPR039421">
    <property type="entry name" value="Type_1_exporter"/>
</dbReference>
<evidence type="ECO:0000256" key="37">
    <source>
        <dbReference type="ARBA" id="ARBA00048455"/>
    </source>
</evidence>
<dbReference type="PROSITE" id="PS00211">
    <property type="entry name" value="ABC_TRANSPORTER_1"/>
    <property type="match status" value="1"/>
</dbReference>
<dbReference type="GO" id="GO:0005886">
    <property type="term" value="C:plasma membrane"/>
    <property type="evidence" value="ECO:0007669"/>
    <property type="project" value="UniProtKB-SubCell"/>
</dbReference>
<dbReference type="Gene3D" id="3.40.50.300">
    <property type="entry name" value="P-loop containing nucleotide triphosphate hydrolases"/>
    <property type="match status" value="1"/>
</dbReference>
<dbReference type="InterPro" id="IPR036640">
    <property type="entry name" value="ABC1_TM_sf"/>
</dbReference>
<comment type="catalytic activity">
    <reaction evidence="37">
        <text>pheophorbide a(in) + ATP + H2O = pheophorbide a(out) + ADP + phosphate + H(+)</text>
        <dbReference type="Rhea" id="RHEA:61360"/>
        <dbReference type="ChEBI" id="CHEBI:15377"/>
        <dbReference type="ChEBI" id="CHEBI:15378"/>
        <dbReference type="ChEBI" id="CHEBI:30616"/>
        <dbReference type="ChEBI" id="CHEBI:43474"/>
        <dbReference type="ChEBI" id="CHEBI:58687"/>
        <dbReference type="ChEBI" id="CHEBI:456216"/>
    </reaction>
    <physiologicalReaction direction="left-to-right" evidence="37">
        <dbReference type="Rhea" id="RHEA:61361"/>
    </physiologicalReaction>
</comment>
<evidence type="ECO:0000256" key="19">
    <source>
        <dbReference type="ARBA" id="ARBA00022824"/>
    </source>
</evidence>
<keyword evidence="21" id="KW-1278">Translocase</keyword>
<dbReference type="STRING" id="70415.A0A5S6R0B6"/>
<keyword evidence="18" id="KW-1000">Mitochondrion outer membrane</keyword>
<evidence type="ECO:0000256" key="14">
    <source>
        <dbReference type="ARBA" id="ARBA00022525"/>
    </source>
</evidence>
<keyword evidence="22 41" id="KW-1133">Transmembrane helix</keyword>
<keyword evidence="27" id="KW-0458">Lysosome</keyword>
<evidence type="ECO:0000256" key="27">
    <source>
        <dbReference type="ARBA" id="ARBA00023228"/>
    </source>
</evidence>
<dbReference type="PROSITE" id="PS50929">
    <property type="entry name" value="ABC_TM1F"/>
    <property type="match status" value="1"/>
</dbReference>
<comment type="catalytic activity">
    <reaction evidence="38">
        <text>uroporphyrin III(in) + ATP + H2O = uroporphyrin III(out) + ADP + phosphate + H(+)</text>
        <dbReference type="Rhea" id="RHEA:66776"/>
        <dbReference type="ChEBI" id="CHEBI:15377"/>
        <dbReference type="ChEBI" id="CHEBI:15378"/>
        <dbReference type="ChEBI" id="CHEBI:30616"/>
        <dbReference type="ChEBI" id="CHEBI:43474"/>
        <dbReference type="ChEBI" id="CHEBI:167479"/>
        <dbReference type="ChEBI" id="CHEBI:456216"/>
    </reaction>
    <physiologicalReaction direction="left-to-right" evidence="38">
        <dbReference type="Rhea" id="RHEA:66777"/>
    </physiologicalReaction>
</comment>
<evidence type="ECO:0000256" key="34">
    <source>
        <dbReference type="ARBA" id="ARBA00047753"/>
    </source>
</evidence>
<keyword evidence="44" id="KW-1185">Reference proteome</keyword>
<reference evidence="45" key="1">
    <citation type="submission" date="2019-12" db="UniProtKB">
        <authorList>
            <consortium name="WormBaseParasite"/>
        </authorList>
    </citation>
    <scope>IDENTIFICATION</scope>
</reference>
<dbReference type="GO" id="GO:0005765">
    <property type="term" value="C:lysosomal membrane"/>
    <property type="evidence" value="ECO:0007669"/>
    <property type="project" value="UniProtKB-SubCell"/>
</dbReference>
<evidence type="ECO:0000256" key="22">
    <source>
        <dbReference type="ARBA" id="ARBA00022989"/>
    </source>
</evidence>
<keyword evidence="25 41" id="KW-0472">Membrane</keyword>
<name>A0A5S6R0B6_TRIMR</name>
<evidence type="ECO:0000256" key="13">
    <source>
        <dbReference type="ARBA" id="ARBA00022475"/>
    </source>
</evidence>
<evidence type="ECO:0000256" key="5">
    <source>
        <dbReference type="ARBA" id="ARBA00004414"/>
    </source>
</evidence>
<dbReference type="GO" id="GO:0005576">
    <property type="term" value="C:extracellular region"/>
    <property type="evidence" value="ECO:0007669"/>
    <property type="project" value="UniProtKB-SubCell"/>
</dbReference>
<dbReference type="InterPro" id="IPR017871">
    <property type="entry name" value="ABC_transporter-like_CS"/>
</dbReference>
<feature type="transmembrane region" description="Helical" evidence="41">
    <location>
        <begin position="252"/>
        <end position="273"/>
    </location>
</feature>
<comment type="catalytic activity">
    <reaction evidence="39">
        <text>coproporphyrin III(in) + ATP + H2O = coproporphyrin III(out) + ADP + phosphate + H(+)</text>
        <dbReference type="Rhea" id="RHEA:66664"/>
        <dbReference type="ChEBI" id="CHEBI:15377"/>
        <dbReference type="ChEBI" id="CHEBI:15378"/>
        <dbReference type="ChEBI" id="CHEBI:30616"/>
        <dbReference type="ChEBI" id="CHEBI:43474"/>
        <dbReference type="ChEBI" id="CHEBI:131725"/>
        <dbReference type="ChEBI" id="CHEBI:456216"/>
    </reaction>
    <physiologicalReaction direction="left-to-right" evidence="39">
        <dbReference type="Rhea" id="RHEA:66665"/>
    </physiologicalReaction>
</comment>
<keyword evidence="15 41" id="KW-0812">Transmembrane</keyword>
<keyword evidence="20" id="KW-0067">ATP-binding</keyword>
<dbReference type="Proteomes" id="UP000046395">
    <property type="component" value="Unassembled WGS sequence"/>
</dbReference>
<evidence type="ECO:0000256" key="35">
    <source>
        <dbReference type="ARBA" id="ARBA00047789"/>
    </source>
</evidence>
<evidence type="ECO:0000256" key="1">
    <source>
        <dbReference type="ARBA" id="ARBA00004146"/>
    </source>
</evidence>
<evidence type="ECO:0000256" key="20">
    <source>
        <dbReference type="ARBA" id="ARBA00022840"/>
    </source>
</evidence>
<evidence type="ECO:0000256" key="40">
    <source>
        <dbReference type="ARBA" id="ARBA00049398"/>
    </source>
</evidence>
<dbReference type="GO" id="GO:0005741">
    <property type="term" value="C:mitochondrial outer membrane"/>
    <property type="evidence" value="ECO:0007669"/>
    <property type="project" value="UniProtKB-SubCell"/>
</dbReference>
<dbReference type="AlphaFoldDB" id="A0A5S6R0B6"/>
<dbReference type="InterPro" id="IPR032410">
    <property type="entry name" value="ABCB6_N"/>
</dbReference>
<evidence type="ECO:0000256" key="31">
    <source>
        <dbReference type="ARBA" id="ARBA00024439"/>
    </source>
</evidence>
<evidence type="ECO:0000256" key="7">
    <source>
        <dbReference type="ARBA" id="ARBA00004550"/>
    </source>
</evidence>
<comment type="catalytic activity">
    <reaction evidence="34">
        <text>coproporphyrinogen III(in) + ATP + H2O = coproporphyrinogen III(out) + ADP + phosphate + H(+)</text>
        <dbReference type="Rhea" id="RHEA:66680"/>
        <dbReference type="ChEBI" id="CHEBI:15377"/>
        <dbReference type="ChEBI" id="CHEBI:15378"/>
        <dbReference type="ChEBI" id="CHEBI:30616"/>
        <dbReference type="ChEBI" id="CHEBI:43474"/>
        <dbReference type="ChEBI" id="CHEBI:57309"/>
        <dbReference type="ChEBI" id="CHEBI:456216"/>
    </reaction>
    <physiologicalReaction direction="left-to-right" evidence="34">
        <dbReference type="Rhea" id="RHEA:66681"/>
    </physiologicalReaction>
</comment>
<evidence type="ECO:0000256" key="4">
    <source>
        <dbReference type="ARBA" id="ARBA00004374"/>
    </source>
</evidence>
<dbReference type="Pfam" id="PF00664">
    <property type="entry name" value="ABC_membrane"/>
    <property type="match status" value="1"/>
</dbReference>
<dbReference type="InterPro" id="IPR003439">
    <property type="entry name" value="ABC_transporter-like_ATP-bd"/>
</dbReference>
<evidence type="ECO:0000256" key="30">
    <source>
        <dbReference type="ARBA" id="ARBA00024385"/>
    </source>
</evidence>
<keyword evidence="17" id="KW-0967">Endosome</keyword>
<dbReference type="GO" id="GO:0005789">
    <property type="term" value="C:endoplasmic reticulum membrane"/>
    <property type="evidence" value="ECO:0007669"/>
    <property type="project" value="UniProtKB-SubCell"/>
</dbReference>
<feature type="transmembrane region" description="Helical" evidence="41">
    <location>
        <begin position="108"/>
        <end position="128"/>
    </location>
</feature>
<dbReference type="SUPFAM" id="SSF52540">
    <property type="entry name" value="P-loop containing nucleoside triphosphate hydrolases"/>
    <property type="match status" value="1"/>
</dbReference>
<evidence type="ECO:0000256" key="25">
    <source>
        <dbReference type="ARBA" id="ARBA00023136"/>
    </source>
</evidence>
<protein>
    <recommendedName>
        <fullName evidence="31">ATP-binding cassette sub-family B member 6</fullName>
        <ecNumber evidence="30">7.6.2.5</ecNumber>
    </recommendedName>
    <alternativeName>
        <fullName evidence="32">ABC-type heme transporter ABCB6</fullName>
    </alternativeName>
</protein>
<evidence type="ECO:0000256" key="23">
    <source>
        <dbReference type="ARBA" id="ARBA00023034"/>
    </source>
</evidence>
<proteinExistence type="inferred from homology"/>
<keyword evidence="12" id="KW-0813">Transport</keyword>
<evidence type="ECO:0000256" key="18">
    <source>
        <dbReference type="ARBA" id="ARBA00022787"/>
    </source>
</evidence>
<dbReference type="WBParaSite" id="TMUE_3000012873.1">
    <property type="protein sequence ID" value="TMUE_3000012873.1"/>
    <property type="gene ID" value="WBGene00301748"/>
</dbReference>
<comment type="catalytic activity">
    <reaction evidence="33">
        <text>heme b(in) + ATP + H2O = heme b(out) + ADP + phosphate + H(+)</text>
        <dbReference type="Rhea" id="RHEA:19261"/>
        <dbReference type="ChEBI" id="CHEBI:15377"/>
        <dbReference type="ChEBI" id="CHEBI:15378"/>
        <dbReference type="ChEBI" id="CHEBI:30616"/>
        <dbReference type="ChEBI" id="CHEBI:43474"/>
        <dbReference type="ChEBI" id="CHEBI:60344"/>
        <dbReference type="ChEBI" id="CHEBI:456216"/>
        <dbReference type="EC" id="7.6.2.5"/>
    </reaction>
    <physiologicalReaction direction="left-to-right" evidence="33">
        <dbReference type="Rhea" id="RHEA:19262"/>
    </physiologicalReaction>
</comment>
<feature type="transmembrane region" description="Helical" evidence="41">
    <location>
        <begin position="224"/>
        <end position="246"/>
    </location>
</feature>
<evidence type="ECO:0000313" key="44">
    <source>
        <dbReference type="Proteomes" id="UP000046395"/>
    </source>
</evidence>
<dbReference type="GO" id="GO:0000139">
    <property type="term" value="C:Golgi membrane"/>
    <property type="evidence" value="ECO:0007669"/>
    <property type="project" value="UniProtKB-SubCell"/>
</dbReference>
<comment type="catalytic activity">
    <reaction evidence="40">
        <text>coproporphyrin I(in) + ATP + H2O = coproporphyrin I(out) + ADP + phosphate + H(+)</text>
        <dbReference type="Rhea" id="RHEA:66768"/>
        <dbReference type="ChEBI" id="CHEBI:15377"/>
        <dbReference type="ChEBI" id="CHEBI:15378"/>
        <dbReference type="ChEBI" id="CHEBI:30616"/>
        <dbReference type="ChEBI" id="CHEBI:43474"/>
        <dbReference type="ChEBI" id="CHEBI:167478"/>
        <dbReference type="ChEBI" id="CHEBI:456216"/>
    </reaction>
    <physiologicalReaction direction="left-to-right" evidence="40">
        <dbReference type="Rhea" id="RHEA:66769"/>
    </physiologicalReaction>
</comment>
<comment type="similarity">
    <text evidence="29">Belongs to the ABC transporter superfamily. ABCB family. Heavy Metal importer (TC 3.A.1.210) subfamily.</text>
</comment>
<keyword evidence="23" id="KW-0333">Golgi apparatus</keyword>
<evidence type="ECO:0000259" key="43">
    <source>
        <dbReference type="PROSITE" id="PS50929"/>
    </source>
</evidence>
<dbReference type="PANTHER" id="PTHR24221:SF654">
    <property type="entry name" value="ATP-BINDING CASSETTE SUB-FAMILY B MEMBER 6"/>
    <property type="match status" value="1"/>
</dbReference>
<evidence type="ECO:0000256" key="36">
    <source>
        <dbReference type="ARBA" id="ARBA00048309"/>
    </source>
</evidence>
<dbReference type="EC" id="7.6.2.5" evidence="30"/>
<organism evidence="44 45">
    <name type="scientific">Trichuris muris</name>
    <name type="common">Mouse whipworm</name>
    <dbReference type="NCBI Taxonomy" id="70415"/>
    <lineage>
        <taxon>Eukaryota</taxon>
        <taxon>Metazoa</taxon>
        <taxon>Ecdysozoa</taxon>
        <taxon>Nematoda</taxon>
        <taxon>Enoplea</taxon>
        <taxon>Dorylaimia</taxon>
        <taxon>Trichinellida</taxon>
        <taxon>Trichuridae</taxon>
        <taxon>Trichuris</taxon>
    </lineage>
</organism>
<feature type="transmembrane region" description="Helical" evidence="41">
    <location>
        <begin position="148"/>
        <end position="167"/>
    </location>
</feature>
<dbReference type="GO" id="GO:0015439">
    <property type="term" value="F:ABC-type heme transporter activity"/>
    <property type="evidence" value="ECO:0007669"/>
    <property type="project" value="UniProtKB-EC"/>
</dbReference>
<evidence type="ECO:0000256" key="39">
    <source>
        <dbReference type="ARBA" id="ARBA00048636"/>
    </source>
</evidence>
<dbReference type="GO" id="GO:0020037">
    <property type="term" value="F:heme binding"/>
    <property type="evidence" value="ECO:0007669"/>
    <property type="project" value="TreeGrafter"/>
</dbReference>
<dbReference type="FunFam" id="3.40.50.300:FF:000186">
    <property type="entry name" value="ATP-binding cassette sub-family B member 7, mitochondrial"/>
    <property type="match status" value="1"/>
</dbReference>
<evidence type="ECO:0000256" key="8">
    <source>
        <dbReference type="ARBA" id="ARBA00004651"/>
    </source>
</evidence>
<evidence type="ECO:0000256" key="6">
    <source>
        <dbReference type="ARBA" id="ARBA00004477"/>
    </source>
</evidence>
<dbReference type="InterPro" id="IPR027417">
    <property type="entry name" value="P-loop_NTPase"/>
</dbReference>
<evidence type="ECO:0000256" key="17">
    <source>
        <dbReference type="ARBA" id="ARBA00022753"/>
    </source>
</evidence>
<keyword evidence="13" id="KW-1003">Cell membrane</keyword>
<comment type="catalytic activity">
    <reaction evidence="36">
        <text>protoporphyrin IX(in) + ATP + H2O = protoporphyrin IX(out) + ADP + phosphate + H(+)</text>
        <dbReference type="Rhea" id="RHEA:61336"/>
        <dbReference type="ChEBI" id="CHEBI:15377"/>
        <dbReference type="ChEBI" id="CHEBI:15378"/>
        <dbReference type="ChEBI" id="CHEBI:30616"/>
        <dbReference type="ChEBI" id="CHEBI:43474"/>
        <dbReference type="ChEBI" id="CHEBI:57306"/>
        <dbReference type="ChEBI" id="CHEBI:456216"/>
    </reaction>
    <physiologicalReaction direction="left-to-right" evidence="36">
        <dbReference type="Rhea" id="RHEA:61337"/>
    </physiologicalReaction>
</comment>
<dbReference type="Pfam" id="PF00005">
    <property type="entry name" value="ABC_tran"/>
    <property type="match status" value="1"/>
</dbReference>
<feature type="domain" description="ABC transporter" evidence="42">
    <location>
        <begin position="433"/>
        <end position="667"/>
    </location>
</feature>
<evidence type="ECO:0000256" key="32">
    <source>
        <dbReference type="ARBA" id="ARBA00031413"/>
    </source>
</evidence>
<dbReference type="PANTHER" id="PTHR24221">
    <property type="entry name" value="ATP-BINDING CASSETTE SUB-FAMILY B"/>
    <property type="match status" value="1"/>
</dbReference>
<feature type="domain" description="ABC transmembrane type-1" evidence="43">
    <location>
        <begin position="109"/>
        <end position="399"/>
    </location>
</feature>
<evidence type="ECO:0000256" key="15">
    <source>
        <dbReference type="ARBA" id="ARBA00022692"/>
    </source>
</evidence>
<dbReference type="GO" id="GO:0031901">
    <property type="term" value="C:early endosome membrane"/>
    <property type="evidence" value="ECO:0007669"/>
    <property type="project" value="UniProtKB-SubCell"/>
</dbReference>
<evidence type="ECO:0000256" key="24">
    <source>
        <dbReference type="ARBA" id="ARBA00023128"/>
    </source>
</evidence>
<evidence type="ECO:0000256" key="10">
    <source>
        <dbReference type="ARBA" id="ARBA00004656"/>
    </source>
</evidence>
<dbReference type="GO" id="GO:0016887">
    <property type="term" value="F:ATP hydrolysis activity"/>
    <property type="evidence" value="ECO:0007669"/>
    <property type="project" value="InterPro"/>
</dbReference>
<dbReference type="SMART" id="SM00382">
    <property type="entry name" value="AAA"/>
    <property type="match status" value="1"/>
</dbReference>
<dbReference type="Gene3D" id="1.20.1560.10">
    <property type="entry name" value="ABC transporter type 1, transmembrane domain"/>
    <property type="match status" value="1"/>
</dbReference>
<evidence type="ECO:0000256" key="11">
    <source>
        <dbReference type="ARBA" id="ARBA00011738"/>
    </source>
</evidence>
<evidence type="ECO:0000256" key="29">
    <source>
        <dbReference type="ARBA" id="ARBA00024363"/>
    </source>
</evidence>
<evidence type="ECO:0000256" key="33">
    <source>
        <dbReference type="ARBA" id="ARBA00047649"/>
    </source>
</evidence>
<evidence type="ECO:0000259" key="42">
    <source>
        <dbReference type="PROSITE" id="PS50893"/>
    </source>
</evidence>
<dbReference type="InterPro" id="IPR011527">
    <property type="entry name" value="ABC1_TM_dom"/>
</dbReference>
<keyword evidence="14" id="KW-0964">Secreted</keyword>
<evidence type="ECO:0000313" key="45">
    <source>
        <dbReference type="WBParaSite" id="TMUE_3000012873.1"/>
    </source>
</evidence>
<dbReference type="Pfam" id="PF16185">
    <property type="entry name" value="MTABC_N"/>
    <property type="match status" value="1"/>
</dbReference>
<keyword evidence="16" id="KW-0547">Nucleotide-binding</keyword>
<sequence length="684" mass="77359">MVALNLSIIKYRSNLWWLHIRSADDTVKICFFVVDYCFGLLNLLVGYSAPKWSALYIPRSSESHDADFASSENTDQRLRFTVRRYLVKARFLIPYLWPVNDRLLQTSFLGVFVLLIIGRVVNLFTPIYHKKIVDGLSNPTTPYQPELVVFYVFLIFCQGGSASGGLLNSLRSLLWVKVQQHTSKRISMALFRHIHNLSFGWHLNRKTGEVLRIMDRGVDSVNQMLNYLAFNIVPTILDILIAVVYFCTSFNYMFGLIVLFTMAAYLILTVVITEWRTKFRVEMNDRDNDLKALAVDSLLNFEAVKCCNAEEAELNRYSTGVINYQRAEFKTSLSLSFLNIAQNFTISAGLMFGSLLCAYFVATKRHGFSVGDYVLYAAYIMQLYQPLNWLGTYYRLIQQSFVDMDNMFELFGHPPDVRDIDGAPSLDVREGKVEFRDVSFCYASGRTILRNISFTIQPGETIAVVGPSGSGKSTLMRLLLRFYDCTGGSIFIDDQNIALVTQSSLRKHIAVVPQETSLFNQSIKFNIGLGRANANENEIIEAASIAEIHERILCFPDGYECMVGERGLKLSGGEKQRVAIARAVLKQPSIIILDEATSSLDSQTESLIQQSLNKVCQGKTALVVAHRLSTVVNANKILVLKEGKVVEQGRHDDLLFKSGLYAQMWSQQSKEARMKCDKMVRNQS</sequence>
<evidence type="ECO:0000256" key="41">
    <source>
        <dbReference type="SAM" id="Phobius"/>
    </source>
</evidence>
<dbReference type="SUPFAM" id="SSF90123">
    <property type="entry name" value="ABC transporter transmembrane region"/>
    <property type="match status" value="1"/>
</dbReference>
<evidence type="ECO:0000256" key="28">
    <source>
        <dbReference type="ARBA" id="ARBA00024320"/>
    </source>
</evidence>
<comment type="subunit">
    <text evidence="11">Homodimer.</text>
</comment>
<keyword evidence="19" id="KW-0256">Endoplasmic reticulum</keyword>
<keyword evidence="26" id="KW-1015">Disulfide bond</keyword>
<dbReference type="GO" id="GO:0032585">
    <property type="term" value="C:multivesicular body membrane"/>
    <property type="evidence" value="ECO:0007669"/>
    <property type="project" value="UniProtKB-SubCell"/>
</dbReference>
<comment type="subcellular location">
    <subcellularLocation>
        <location evidence="8">Cell membrane</location>
        <topology evidence="8">Multi-pass membrane protein</topology>
    </subcellularLocation>
    <subcellularLocation>
        <location evidence="1">Early endosome membrane</location>
    </subcellularLocation>
    <subcellularLocation>
        <location evidence="6">Endoplasmic reticulum membrane</location>
        <topology evidence="6">Multi-pass membrane protein</topology>
    </subcellularLocation>
    <subcellularLocation>
        <location evidence="3">Endosome membrane</location>
        <topology evidence="3">Multi-pass membrane protein</topology>
    </subcellularLocation>
    <subcellularLocation>
        <location evidence="2">Endosome</location>
        <location evidence="2">Multivesicular body membrane</location>
    </subcellularLocation>
    <subcellularLocation>
        <location evidence="9">Golgi apparatus membrane</location>
        <topology evidence="9">Multi-pass membrane protein</topology>
    </subcellularLocation>
    <subcellularLocation>
        <location evidence="5">Late endosome membrane</location>
    </subcellularLocation>
    <subcellularLocation>
        <location evidence="10">Lysosome membrane</location>
    </subcellularLocation>
    <subcellularLocation>
        <location evidence="28">Melanosome membrane</location>
    </subcellularLocation>
    <subcellularLocation>
        <location evidence="4">Mitochondrion outer membrane</location>
        <topology evidence="4">Multi-pass membrane protein</topology>
    </subcellularLocation>
    <subcellularLocation>
        <location evidence="7">Secreted</location>
        <location evidence="7">Extracellular exosome</location>
    </subcellularLocation>
</comment>
<evidence type="ECO:0000256" key="21">
    <source>
        <dbReference type="ARBA" id="ARBA00022967"/>
    </source>
</evidence>
<accession>A0A5S6R0B6</accession>
<evidence type="ECO:0000256" key="38">
    <source>
        <dbReference type="ARBA" id="ARBA00048510"/>
    </source>
</evidence>
<evidence type="ECO:0000256" key="2">
    <source>
        <dbReference type="ARBA" id="ARBA00004333"/>
    </source>
</evidence>
<dbReference type="CDD" id="cd18581">
    <property type="entry name" value="ABC_6TM_ABCB6"/>
    <property type="match status" value="1"/>
</dbReference>
<feature type="transmembrane region" description="Helical" evidence="41">
    <location>
        <begin position="340"/>
        <end position="361"/>
    </location>
</feature>
<evidence type="ECO:0000256" key="16">
    <source>
        <dbReference type="ARBA" id="ARBA00022741"/>
    </source>
</evidence>
<evidence type="ECO:0000256" key="26">
    <source>
        <dbReference type="ARBA" id="ARBA00023157"/>
    </source>
</evidence>
<comment type="catalytic activity">
    <reaction evidence="35">
        <text>uroporphyrin I(in) + ATP + H2O = uroporphyrin I(out) + ADP + phosphate + H(+)</text>
        <dbReference type="Rhea" id="RHEA:66772"/>
        <dbReference type="ChEBI" id="CHEBI:15377"/>
        <dbReference type="ChEBI" id="CHEBI:15378"/>
        <dbReference type="ChEBI" id="CHEBI:30616"/>
        <dbReference type="ChEBI" id="CHEBI:43474"/>
        <dbReference type="ChEBI" id="CHEBI:167480"/>
        <dbReference type="ChEBI" id="CHEBI:456216"/>
    </reaction>
    <physiologicalReaction direction="left-to-right" evidence="35">
        <dbReference type="Rhea" id="RHEA:66773"/>
    </physiologicalReaction>
</comment>
<evidence type="ECO:0000256" key="3">
    <source>
        <dbReference type="ARBA" id="ARBA00004337"/>
    </source>
</evidence>
<evidence type="ECO:0000256" key="12">
    <source>
        <dbReference type="ARBA" id="ARBA00022448"/>
    </source>
</evidence>